<gene>
    <name evidence="4" type="ORF">U9M48_022081</name>
</gene>
<accession>A0AAQ3TIY4</accession>
<feature type="domain" description="CCHC-type" evidence="3">
    <location>
        <begin position="92"/>
        <end position="107"/>
    </location>
</feature>
<name>A0AAQ3TIY4_PASNO</name>
<dbReference type="InterPro" id="IPR001878">
    <property type="entry name" value="Znf_CCHC"/>
</dbReference>
<dbReference type="Gene3D" id="4.10.60.10">
    <property type="entry name" value="Zinc finger, CCHC-type"/>
    <property type="match status" value="1"/>
</dbReference>
<dbReference type="InterPro" id="IPR036875">
    <property type="entry name" value="Znf_CCHC_sf"/>
</dbReference>
<protein>
    <recommendedName>
        <fullName evidence="3">CCHC-type domain-containing protein</fullName>
    </recommendedName>
</protein>
<proteinExistence type="predicted"/>
<keyword evidence="1" id="KW-0863">Zinc-finger</keyword>
<dbReference type="SUPFAM" id="SSF57756">
    <property type="entry name" value="Retrovirus zinc finger-like domains"/>
    <property type="match status" value="1"/>
</dbReference>
<dbReference type="AlphaFoldDB" id="A0AAQ3TIY4"/>
<dbReference type="PROSITE" id="PS50158">
    <property type="entry name" value="ZF_CCHC"/>
    <property type="match status" value="1"/>
</dbReference>
<feature type="compositionally biased region" description="Basic and acidic residues" evidence="2">
    <location>
        <begin position="44"/>
        <end position="54"/>
    </location>
</feature>
<evidence type="ECO:0000256" key="2">
    <source>
        <dbReference type="SAM" id="MobiDB-lite"/>
    </source>
</evidence>
<dbReference type="EMBL" id="CP144749">
    <property type="protein sequence ID" value="WVZ73816.1"/>
    <property type="molecule type" value="Genomic_DNA"/>
</dbReference>
<dbReference type="GO" id="GO:0003676">
    <property type="term" value="F:nucleic acid binding"/>
    <property type="evidence" value="ECO:0007669"/>
    <property type="project" value="InterPro"/>
</dbReference>
<evidence type="ECO:0000259" key="3">
    <source>
        <dbReference type="PROSITE" id="PS50158"/>
    </source>
</evidence>
<reference evidence="4 5" key="1">
    <citation type="submission" date="2024-02" db="EMBL/GenBank/DDBJ databases">
        <title>High-quality chromosome-scale genome assembly of Pensacola bahiagrass (Paspalum notatum Flugge var. saurae).</title>
        <authorList>
            <person name="Vega J.M."/>
            <person name="Podio M."/>
            <person name="Orjuela J."/>
            <person name="Siena L.A."/>
            <person name="Pessino S.C."/>
            <person name="Combes M.C."/>
            <person name="Mariac C."/>
            <person name="Albertini E."/>
            <person name="Pupilli F."/>
            <person name="Ortiz J.P.A."/>
            <person name="Leblanc O."/>
        </authorList>
    </citation>
    <scope>NUCLEOTIDE SEQUENCE [LARGE SCALE GENOMIC DNA]</scope>
    <source>
        <strain evidence="4">R1</strain>
        <tissue evidence="4">Leaf</tissue>
    </source>
</reference>
<feature type="region of interest" description="Disordered" evidence="2">
    <location>
        <begin position="13"/>
        <end position="87"/>
    </location>
</feature>
<evidence type="ECO:0000313" key="4">
    <source>
        <dbReference type="EMBL" id="WVZ73816.1"/>
    </source>
</evidence>
<dbReference type="SMART" id="SM00343">
    <property type="entry name" value="ZnF_C2HC"/>
    <property type="match status" value="1"/>
</dbReference>
<organism evidence="4 5">
    <name type="scientific">Paspalum notatum var. saurae</name>
    <dbReference type="NCBI Taxonomy" id="547442"/>
    <lineage>
        <taxon>Eukaryota</taxon>
        <taxon>Viridiplantae</taxon>
        <taxon>Streptophyta</taxon>
        <taxon>Embryophyta</taxon>
        <taxon>Tracheophyta</taxon>
        <taxon>Spermatophyta</taxon>
        <taxon>Magnoliopsida</taxon>
        <taxon>Liliopsida</taxon>
        <taxon>Poales</taxon>
        <taxon>Poaceae</taxon>
        <taxon>PACMAD clade</taxon>
        <taxon>Panicoideae</taxon>
        <taxon>Andropogonodae</taxon>
        <taxon>Paspaleae</taxon>
        <taxon>Paspalinae</taxon>
        <taxon>Paspalum</taxon>
    </lineage>
</organism>
<keyword evidence="1" id="KW-0862">Zinc</keyword>
<feature type="compositionally biased region" description="Basic and acidic residues" evidence="2">
    <location>
        <begin position="13"/>
        <end position="24"/>
    </location>
</feature>
<evidence type="ECO:0000256" key="1">
    <source>
        <dbReference type="PROSITE-ProRule" id="PRU00047"/>
    </source>
</evidence>
<dbReference type="Pfam" id="PF00098">
    <property type="entry name" value="zf-CCHC"/>
    <property type="match status" value="1"/>
</dbReference>
<dbReference type="Proteomes" id="UP001341281">
    <property type="component" value="Chromosome 05"/>
</dbReference>
<sequence length="169" mass="18700">MLDLDALSIEDVTGRLKEVEDRAEVPTAQGEGPKGQLLLTEEEWTARMKEKQRGDAGSSSSRGCGPRRGKPWRKASTGEPKEEGDKAVAKDKCLNCGKFGHWARNCRAPRRREQANLAQEEEEEPALLLARSCSTEEEEKEPALLMAQACALDSKAEEAKRAPVRLEEP</sequence>
<dbReference type="GO" id="GO:0008270">
    <property type="term" value="F:zinc ion binding"/>
    <property type="evidence" value="ECO:0007669"/>
    <property type="project" value="UniProtKB-KW"/>
</dbReference>
<evidence type="ECO:0000313" key="5">
    <source>
        <dbReference type="Proteomes" id="UP001341281"/>
    </source>
</evidence>
<keyword evidence="5" id="KW-1185">Reference proteome</keyword>
<keyword evidence="1" id="KW-0479">Metal-binding</keyword>